<dbReference type="OrthoDB" id="192832at2759"/>
<keyword evidence="1" id="KW-1133">Transmembrane helix</keyword>
<dbReference type="InterPro" id="IPR050546">
    <property type="entry name" value="Glycosyl_Hydrlase_16"/>
</dbReference>
<proteinExistence type="predicted"/>
<dbReference type="AlphaFoldDB" id="A0A0N8H8A1"/>
<comment type="caution">
    <text evidence="3">The sequence shown here is derived from an EMBL/GenBank/DDBJ whole genome shotgun (WGS) entry which is preliminary data.</text>
</comment>
<dbReference type="PROSITE" id="PS51762">
    <property type="entry name" value="GH16_2"/>
    <property type="match status" value="1"/>
</dbReference>
<keyword evidence="1" id="KW-0472">Membrane</keyword>
<dbReference type="SUPFAM" id="SSF49899">
    <property type="entry name" value="Concanavalin A-like lectins/glucanases"/>
    <property type="match status" value="1"/>
</dbReference>
<dbReference type="Gene3D" id="2.60.120.200">
    <property type="match status" value="1"/>
</dbReference>
<evidence type="ECO:0000313" key="4">
    <source>
        <dbReference type="Proteomes" id="UP000050424"/>
    </source>
</evidence>
<dbReference type="GO" id="GO:0004553">
    <property type="term" value="F:hydrolase activity, hydrolyzing O-glycosyl compounds"/>
    <property type="evidence" value="ECO:0007669"/>
    <property type="project" value="InterPro"/>
</dbReference>
<keyword evidence="4" id="KW-1185">Reference proteome</keyword>
<dbReference type="PANTHER" id="PTHR10963">
    <property type="entry name" value="GLYCOSYL HYDROLASE-RELATED"/>
    <property type="match status" value="1"/>
</dbReference>
<dbReference type="EMBL" id="LKCW01000024">
    <property type="protein sequence ID" value="KPM43996.1"/>
    <property type="molecule type" value="Genomic_DNA"/>
</dbReference>
<dbReference type="InterPro" id="IPR013320">
    <property type="entry name" value="ConA-like_dom_sf"/>
</dbReference>
<evidence type="ECO:0000256" key="1">
    <source>
        <dbReference type="SAM" id="Phobius"/>
    </source>
</evidence>
<feature type="transmembrane region" description="Helical" evidence="1">
    <location>
        <begin position="47"/>
        <end position="69"/>
    </location>
</feature>
<protein>
    <recommendedName>
        <fullName evidence="2">GH16 domain-containing protein</fullName>
    </recommendedName>
</protein>
<sequence>MPPFVVKPGDAPPAYDEIMLTRGGGSSVRHVQTSMPWWNPRYWRKRVWFGVVAAILIVVAIIIGVVVSVTKKNAYPNYSTLSYSLVDTYSGDSFFDQFNYFTGYDPSKNSPFSQYMAYLVRGLTKSSIANGFVHYVPQTQAESLNLTYASTDSAILRVDTSVGPTDSPDASTGRFSVRVESKNTYDNGLFVFDIKHTPYGCGTWPALWLTDRSNWPDNGEIDVMEATNNATDGNQMTLHTTDQCSMNVRRKETGTALKKNCNHAKNSNAGCGVEADDDSYGTSFNEAGGGVMAMEWRDAGIRMWQWARSSIPDDITDKKPDPSTWGTALADFPSTNCDISSHFKNNSIVANIDLCGDLVYALWDDSGCASNCTDWVANNPDEFKNAYWEFGAFHVYQSS</sequence>
<dbReference type="Pfam" id="PF26113">
    <property type="entry name" value="GH16_XgeA"/>
    <property type="match status" value="1"/>
</dbReference>
<dbReference type="InterPro" id="IPR000757">
    <property type="entry name" value="Beta-glucanase-like"/>
</dbReference>
<dbReference type="GO" id="GO:0009251">
    <property type="term" value="P:glucan catabolic process"/>
    <property type="evidence" value="ECO:0007669"/>
    <property type="project" value="TreeGrafter"/>
</dbReference>
<accession>A0A0N8H8A1</accession>
<feature type="domain" description="GH16" evidence="2">
    <location>
        <begin position="76"/>
        <end position="367"/>
    </location>
</feature>
<keyword evidence="1" id="KW-0812">Transmembrane</keyword>
<gene>
    <name evidence="3" type="ORF">AK830_g2521</name>
</gene>
<evidence type="ECO:0000313" key="3">
    <source>
        <dbReference type="EMBL" id="KPM43996.1"/>
    </source>
</evidence>
<reference evidence="3 4" key="1">
    <citation type="submission" date="2015-09" db="EMBL/GenBank/DDBJ databases">
        <title>Draft genome of a European isolate of the apple canker pathogen Neonectria ditissima.</title>
        <authorList>
            <person name="Gomez-Cortecero A."/>
            <person name="Harrison R.J."/>
            <person name="Armitage A.D."/>
        </authorList>
    </citation>
    <scope>NUCLEOTIDE SEQUENCE [LARGE SCALE GENOMIC DNA]</scope>
    <source>
        <strain evidence="3 4">R09/05</strain>
    </source>
</reference>
<evidence type="ECO:0000259" key="2">
    <source>
        <dbReference type="PROSITE" id="PS51762"/>
    </source>
</evidence>
<name>A0A0N8H8A1_9HYPO</name>
<dbReference type="STRING" id="78410.A0A0N8H8A1"/>
<dbReference type="PANTHER" id="PTHR10963:SF42">
    <property type="entry name" value="PUTATIVE (AFU_ORTHOLOGUE AFUA_5G02280)-RELATED"/>
    <property type="match status" value="1"/>
</dbReference>
<dbReference type="Proteomes" id="UP000050424">
    <property type="component" value="Unassembled WGS sequence"/>
</dbReference>
<dbReference type="CDD" id="cd02181">
    <property type="entry name" value="GH16_fungal_Lam16A_glucanase"/>
    <property type="match status" value="1"/>
</dbReference>
<organism evidence="3 4">
    <name type="scientific">Neonectria ditissima</name>
    <dbReference type="NCBI Taxonomy" id="78410"/>
    <lineage>
        <taxon>Eukaryota</taxon>
        <taxon>Fungi</taxon>
        <taxon>Dikarya</taxon>
        <taxon>Ascomycota</taxon>
        <taxon>Pezizomycotina</taxon>
        <taxon>Sordariomycetes</taxon>
        <taxon>Hypocreomycetidae</taxon>
        <taxon>Hypocreales</taxon>
        <taxon>Nectriaceae</taxon>
        <taxon>Neonectria</taxon>
    </lineage>
</organism>